<name>A0A0U4CMY4_9ACTN</name>
<dbReference type="KEGG" id="aer:AERYTH_07080"/>
<evidence type="ECO:0000256" key="1">
    <source>
        <dbReference type="SAM" id="Phobius"/>
    </source>
</evidence>
<evidence type="ECO:0000313" key="2">
    <source>
        <dbReference type="EMBL" id="ALX04470.1"/>
    </source>
</evidence>
<dbReference type="Pfam" id="PF19700">
    <property type="entry name" value="DUF6198"/>
    <property type="match status" value="1"/>
</dbReference>
<feature type="transmembrane region" description="Helical" evidence="1">
    <location>
        <begin position="72"/>
        <end position="94"/>
    </location>
</feature>
<dbReference type="PATRIC" id="fig|2041.4.peg.1487"/>
<feature type="transmembrane region" description="Helical" evidence="1">
    <location>
        <begin position="47"/>
        <end position="65"/>
    </location>
</feature>
<dbReference type="OrthoDB" id="154912at2"/>
<accession>A0A0U4CMY4</accession>
<dbReference type="STRING" id="2041.AERYTH_07080"/>
<reference evidence="2 3" key="1">
    <citation type="journal article" date="1991" name="Int. J. Syst. Bacteriol.">
        <title>Description of the erythromycin-producing bacterium Arthrobacter sp. strain NRRL B-3381 as Aeromicrobium erythreum gen. nov., sp. nov.</title>
        <authorList>
            <person name="Miller E.S."/>
            <person name="Woese C.R."/>
            <person name="Brenner S."/>
        </authorList>
    </citation>
    <scope>NUCLEOTIDE SEQUENCE [LARGE SCALE GENOMIC DNA]</scope>
    <source>
        <strain evidence="2 3">AR18</strain>
    </source>
</reference>
<keyword evidence="3" id="KW-1185">Reference proteome</keyword>
<keyword evidence="1" id="KW-1133">Transmembrane helix</keyword>
<feature type="transmembrane region" description="Helical" evidence="1">
    <location>
        <begin position="100"/>
        <end position="124"/>
    </location>
</feature>
<dbReference type="EMBL" id="CP011502">
    <property type="protein sequence ID" value="ALX04470.1"/>
    <property type="molecule type" value="Genomic_DNA"/>
</dbReference>
<protein>
    <submittedName>
        <fullName evidence="2">Membrane protein</fullName>
    </submittedName>
</protein>
<sequence length="206" mass="21902">MAAMTRRLAQLVLGLWLYGATMALMVESGLGLDPWDVFHEGLTHHLPLTFGQVVILVGAVVLLLWVPLRQRLGIGTVLNVLLVGVAVDVTLAWLPTPDHLAIQVAFLLLGVVGNGLAGALYIGADLGTGPRDGLWTGLVRRTGRSVRLVRTALELTVLLVGFALGGTVGIGTVVYALVIGPVVQMFLPLVQVRRVREPRGLSVASR</sequence>
<dbReference type="AlphaFoldDB" id="A0A0U4CMY4"/>
<evidence type="ECO:0000313" key="3">
    <source>
        <dbReference type="Proteomes" id="UP000067689"/>
    </source>
</evidence>
<keyword evidence="1" id="KW-0472">Membrane</keyword>
<dbReference type="InterPro" id="IPR038750">
    <property type="entry name" value="YczE/YyaS-like"/>
</dbReference>
<dbReference type="PANTHER" id="PTHR40078">
    <property type="entry name" value="INTEGRAL MEMBRANE PROTEIN-RELATED"/>
    <property type="match status" value="1"/>
</dbReference>
<gene>
    <name evidence="2" type="ORF">AERYTH_07080</name>
</gene>
<dbReference type="RefSeq" id="WP_067856476.1">
    <property type="nucleotide sequence ID" value="NZ_CP011502.1"/>
</dbReference>
<organism evidence="2 3">
    <name type="scientific">Aeromicrobium erythreum</name>
    <dbReference type="NCBI Taxonomy" id="2041"/>
    <lineage>
        <taxon>Bacteria</taxon>
        <taxon>Bacillati</taxon>
        <taxon>Actinomycetota</taxon>
        <taxon>Actinomycetes</taxon>
        <taxon>Propionibacteriales</taxon>
        <taxon>Nocardioidaceae</taxon>
        <taxon>Aeromicrobium</taxon>
    </lineage>
</organism>
<dbReference type="Proteomes" id="UP000067689">
    <property type="component" value="Chromosome"/>
</dbReference>
<dbReference type="PANTHER" id="PTHR40078:SF1">
    <property type="entry name" value="INTEGRAL MEMBRANE PROTEIN"/>
    <property type="match status" value="1"/>
</dbReference>
<proteinExistence type="predicted"/>
<keyword evidence="1" id="KW-0812">Transmembrane</keyword>